<sequence length="48" mass="5184">MDPLTLIILIVMIIFLFPLIKRGVGCVLRLIAGIVIIIGAVILISVLL</sequence>
<dbReference type="EMBL" id="FOXD01000008">
    <property type="protein sequence ID" value="SFP66203.1"/>
    <property type="molecule type" value="Genomic_DNA"/>
</dbReference>
<evidence type="ECO:0000256" key="1">
    <source>
        <dbReference type="SAM" id="Phobius"/>
    </source>
</evidence>
<keyword evidence="3" id="KW-1185">Reference proteome</keyword>
<feature type="transmembrane region" description="Helical" evidence="1">
    <location>
        <begin position="6"/>
        <end position="21"/>
    </location>
</feature>
<feature type="transmembrane region" description="Helical" evidence="1">
    <location>
        <begin position="28"/>
        <end position="47"/>
    </location>
</feature>
<name>A0A1I5S5X9_9BACI</name>
<keyword evidence="1" id="KW-0472">Membrane</keyword>
<keyword evidence="1" id="KW-0812">Transmembrane</keyword>
<evidence type="ECO:0000313" key="3">
    <source>
        <dbReference type="Proteomes" id="UP000198892"/>
    </source>
</evidence>
<dbReference type="STRING" id="1884432.SAMN05518683_10864"/>
<dbReference type="AlphaFoldDB" id="A0A1I5S5X9"/>
<dbReference type="Proteomes" id="UP000198892">
    <property type="component" value="Unassembled WGS sequence"/>
</dbReference>
<protein>
    <submittedName>
        <fullName evidence="2">Uncharacterized protein</fullName>
    </submittedName>
</protein>
<evidence type="ECO:0000313" key="2">
    <source>
        <dbReference type="EMBL" id="SFP66203.1"/>
    </source>
</evidence>
<reference evidence="3" key="1">
    <citation type="submission" date="2016-10" db="EMBL/GenBank/DDBJ databases">
        <authorList>
            <person name="Varghese N."/>
            <person name="Submissions S."/>
        </authorList>
    </citation>
    <scope>NUCLEOTIDE SEQUENCE [LARGE SCALE GENOMIC DNA]</scope>
    <source>
        <strain evidence="3">S7</strain>
    </source>
</reference>
<organism evidence="2 3">
    <name type="scientific">Salibacterium halotolerans</name>
    <dbReference type="NCBI Taxonomy" id="1884432"/>
    <lineage>
        <taxon>Bacteria</taxon>
        <taxon>Bacillati</taxon>
        <taxon>Bacillota</taxon>
        <taxon>Bacilli</taxon>
        <taxon>Bacillales</taxon>
        <taxon>Bacillaceae</taxon>
    </lineage>
</organism>
<keyword evidence="1" id="KW-1133">Transmembrane helix</keyword>
<accession>A0A1I5S5X9</accession>
<proteinExistence type="predicted"/>
<dbReference type="RefSeq" id="WP_170841054.1">
    <property type="nucleotide sequence ID" value="NZ_FOXD01000008.1"/>
</dbReference>
<gene>
    <name evidence="2" type="ORF">SAMN05518683_10864</name>
</gene>